<dbReference type="PANTHER" id="PTHR46690">
    <property type="entry name" value="CYTOCHROME C OXIDASE ASSEMBLY FACTOR 6 HOMOLOG"/>
    <property type="match status" value="1"/>
</dbReference>
<dbReference type="HOGENOM" id="CLU_036122_0_0_1"/>
<evidence type="ECO:0000313" key="2">
    <source>
        <dbReference type="Proteomes" id="UP000008281"/>
    </source>
</evidence>
<dbReference type="OMA" id="INDRWHI"/>
<dbReference type="OrthoDB" id="5800897at2759"/>
<dbReference type="GO" id="GO:0008535">
    <property type="term" value="P:respiratory chain complex IV assembly"/>
    <property type="evidence" value="ECO:0007669"/>
    <property type="project" value="InterPro"/>
</dbReference>
<dbReference type="eggNOG" id="KOG3057">
    <property type="taxonomic scope" value="Eukaryota"/>
</dbReference>
<sequence>MIVSDSKNKCFYCRCHSYLDETVFLNTIKLLSNTDTAGKRADGLRLAKTRYISIVFHSIKDDQHRKSLKDLAEKVENCKIPMFRNEQSLFRNSMQSSDSIPNFTKCMHKSDLILCYFRRELKSMNWKNIRKLLNLYPKHCLLYDHIDKFIKTTMKRNIKPQEIVETLMQFSQANNPYYIEKSDFEMLLKKSILPSCTNVTKTMFTRNNTEKSFISSKDVELLKRKIDEYVHNSKEGYVKSKEYGKVRTKVSEWRKEKKVKDGENLVVVDALNYGIGQDRKEWNSVSKQFRHVVFATRFPPMPIRDEVIKRYNGNALFCDKLSADDLIILRMAIEFGRQTSLVTNDQYRDHRRVVCNGDPDVEKVWDDFLIDAVYRHKDGNIETHRNFNLRVHKVNGHWILPVLDSEGNSDKIRDLKVFRIALA</sequence>
<keyword evidence="2" id="KW-1185">Reference proteome</keyword>
<reference evidence="1" key="1">
    <citation type="submission" date="2007-07" db="EMBL/GenBank/DDBJ databases">
        <title>PCAP assembly of the Caenorhabditis remanei genome.</title>
        <authorList>
            <consortium name="The Caenorhabditis remanei Sequencing Consortium"/>
            <person name="Wilson R.K."/>
        </authorList>
    </citation>
    <scope>NUCLEOTIDE SEQUENCE [LARGE SCALE GENOMIC DNA]</scope>
    <source>
        <strain evidence="1">PB4641</strain>
    </source>
</reference>
<gene>
    <name evidence="1" type="ORF">CRE_29856</name>
</gene>
<dbReference type="GO" id="GO:0042775">
    <property type="term" value="P:mitochondrial ATP synthesis coupled electron transport"/>
    <property type="evidence" value="ECO:0007669"/>
    <property type="project" value="TreeGrafter"/>
</dbReference>
<dbReference type="GO" id="GO:0005739">
    <property type="term" value="C:mitochondrion"/>
    <property type="evidence" value="ECO:0007669"/>
    <property type="project" value="TreeGrafter"/>
</dbReference>
<dbReference type="AlphaFoldDB" id="E3LUW0"/>
<organism evidence="2">
    <name type="scientific">Caenorhabditis remanei</name>
    <name type="common">Caenorhabditis vulgaris</name>
    <dbReference type="NCBI Taxonomy" id="31234"/>
    <lineage>
        <taxon>Eukaryota</taxon>
        <taxon>Metazoa</taxon>
        <taxon>Ecdysozoa</taxon>
        <taxon>Nematoda</taxon>
        <taxon>Chromadorea</taxon>
        <taxon>Rhabditida</taxon>
        <taxon>Rhabditina</taxon>
        <taxon>Rhabditomorpha</taxon>
        <taxon>Rhabditoidea</taxon>
        <taxon>Rhabditidae</taxon>
        <taxon>Peloderinae</taxon>
        <taxon>Caenorhabditis</taxon>
    </lineage>
</organism>
<dbReference type="GeneID" id="9810147"/>
<protein>
    <recommendedName>
        <fullName evidence="3">PRORP domain-containing protein</fullName>
    </recommendedName>
</protein>
<dbReference type="InParanoid" id="E3LUW0"/>
<dbReference type="CTD" id="9810147"/>
<dbReference type="STRING" id="31234.E3LUW0"/>
<dbReference type="InterPro" id="IPR042289">
    <property type="entry name" value="COA6"/>
</dbReference>
<dbReference type="EMBL" id="DS268416">
    <property type="protein sequence ID" value="EFP12319.1"/>
    <property type="molecule type" value="Genomic_DNA"/>
</dbReference>
<dbReference type="Proteomes" id="UP000008281">
    <property type="component" value="Unassembled WGS sequence"/>
</dbReference>
<dbReference type="Gene3D" id="3.40.50.11980">
    <property type="match status" value="1"/>
</dbReference>
<dbReference type="RefSeq" id="XP_003111885.2">
    <property type="nucleotide sequence ID" value="XM_003111837.2"/>
</dbReference>
<evidence type="ECO:0000313" key="1">
    <source>
        <dbReference type="EMBL" id="EFP12319.1"/>
    </source>
</evidence>
<dbReference type="FunCoup" id="E3LUW0">
    <property type="interactions" value="240"/>
</dbReference>
<accession>E3LUW0</accession>
<proteinExistence type="predicted"/>
<evidence type="ECO:0008006" key="3">
    <source>
        <dbReference type="Google" id="ProtNLM"/>
    </source>
</evidence>
<dbReference type="KEGG" id="crq:GCK72_002349"/>
<dbReference type="PANTHER" id="PTHR46690:SF1">
    <property type="entry name" value="CYTOCHROME C OXIDASE ASSEMBLY FACTOR 6 HOMOLOG"/>
    <property type="match status" value="1"/>
</dbReference>
<name>E3LUW0_CAERE</name>